<reference evidence="3 4" key="1">
    <citation type="journal article" date="2019" name="Int. J. Syst. Evol. Microbiol.">
        <title>Rufibacter sediminis sp. nov., isolated from freshwater lake sediment.</title>
        <authorList>
            <person name="Qu J.H."/>
            <person name="Zhang L.J."/>
            <person name="Fu Y.H."/>
            <person name="Li H.F."/>
        </authorList>
    </citation>
    <scope>NUCLEOTIDE SEQUENCE [LARGE SCALE GENOMIC DNA]</scope>
    <source>
        <strain evidence="3 4">H-1</strain>
    </source>
</reference>
<dbReference type="Pfam" id="PF00144">
    <property type="entry name" value="Beta-lactamase"/>
    <property type="match status" value="1"/>
</dbReference>
<dbReference type="InterPro" id="IPR050789">
    <property type="entry name" value="Diverse_Enzym_Activities"/>
</dbReference>
<evidence type="ECO:0000256" key="1">
    <source>
        <dbReference type="SAM" id="SignalP"/>
    </source>
</evidence>
<dbReference type="RefSeq" id="WP_186639245.1">
    <property type="nucleotide sequence ID" value="NZ_JACOAF010000031.1"/>
</dbReference>
<sequence>MLKQLLLFFCCLCLNWSANAQTITRLDKSTITTQTLEAKVQQLMQAAQVQGLAVAVFNQNKAVYQKAFGYKNAVTKEPLTPTTNIYGASLSKAVFAVLVMELVQEGKLDLDKPLQSYLPQPIYAYQPTTKWQDHYEDLKQDTLYHKITARMCLAHTSGLPNWRWDLPDQKLRVLFPPGLKYSYSGEGLVYLQTVLEKMLGLPLEEMMQQRIFKPVGMANSSYTWQPRFEQDYSLGHRSDGSLYEKDKDNEARAASTLETTLQDYTRFSQAVLQNRLLKPATTQVLFTPQIRIKSKQQFGPLRLQETTDNDAIQLSYGLGWVLLKSPYGTGAFKEGHGDGFQHYSILFPETGTGILLMSNSDNAESIFRELLAFAIGDTFTPWYWENYLPYLQKKPGE</sequence>
<evidence type="ECO:0000313" key="4">
    <source>
        <dbReference type="Proteomes" id="UP000659698"/>
    </source>
</evidence>
<gene>
    <name evidence="3" type="ORF">H7U12_14555</name>
</gene>
<name>A0ABR6VUQ0_9BACT</name>
<protein>
    <submittedName>
        <fullName evidence="3">Beta-lactamase family protein</fullName>
    </submittedName>
</protein>
<dbReference type="Gene3D" id="3.40.710.10">
    <property type="entry name" value="DD-peptidase/beta-lactamase superfamily"/>
    <property type="match status" value="1"/>
</dbReference>
<proteinExistence type="predicted"/>
<feature type="domain" description="Beta-lactamase-related" evidence="2">
    <location>
        <begin position="37"/>
        <end position="364"/>
    </location>
</feature>
<feature type="chain" id="PRO_5047365897" evidence="1">
    <location>
        <begin position="21"/>
        <end position="397"/>
    </location>
</feature>
<dbReference type="SUPFAM" id="SSF56601">
    <property type="entry name" value="beta-lactamase/transpeptidase-like"/>
    <property type="match status" value="1"/>
</dbReference>
<dbReference type="PANTHER" id="PTHR43283">
    <property type="entry name" value="BETA-LACTAMASE-RELATED"/>
    <property type="match status" value="1"/>
</dbReference>
<dbReference type="PANTHER" id="PTHR43283:SF18">
    <property type="match status" value="1"/>
</dbReference>
<dbReference type="EMBL" id="JACOAF010000031">
    <property type="protein sequence ID" value="MBC3540913.1"/>
    <property type="molecule type" value="Genomic_DNA"/>
</dbReference>
<accession>A0ABR6VUQ0</accession>
<keyword evidence="1" id="KW-0732">Signal</keyword>
<evidence type="ECO:0000259" key="2">
    <source>
        <dbReference type="Pfam" id="PF00144"/>
    </source>
</evidence>
<keyword evidence="4" id="KW-1185">Reference proteome</keyword>
<dbReference type="InterPro" id="IPR012338">
    <property type="entry name" value="Beta-lactam/transpept-like"/>
</dbReference>
<dbReference type="InterPro" id="IPR001466">
    <property type="entry name" value="Beta-lactam-related"/>
</dbReference>
<dbReference type="Proteomes" id="UP000659698">
    <property type="component" value="Unassembled WGS sequence"/>
</dbReference>
<feature type="signal peptide" evidence="1">
    <location>
        <begin position="1"/>
        <end position="20"/>
    </location>
</feature>
<evidence type="ECO:0000313" key="3">
    <source>
        <dbReference type="EMBL" id="MBC3540913.1"/>
    </source>
</evidence>
<comment type="caution">
    <text evidence="3">The sequence shown here is derived from an EMBL/GenBank/DDBJ whole genome shotgun (WGS) entry which is preliminary data.</text>
</comment>
<organism evidence="3 4">
    <name type="scientific">Rufibacter sediminis</name>
    <dbReference type="NCBI Taxonomy" id="2762756"/>
    <lineage>
        <taxon>Bacteria</taxon>
        <taxon>Pseudomonadati</taxon>
        <taxon>Bacteroidota</taxon>
        <taxon>Cytophagia</taxon>
        <taxon>Cytophagales</taxon>
        <taxon>Hymenobacteraceae</taxon>
        <taxon>Rufibacter</taxon>
    </lineage>
</organism>